<evidence type="ECO:0000313" key="3">
    <source>
        <dbReference type="Proteomes" id="UP000479710"/>
    </source>
</evidence>
<evidence type="ECO:0000313" key="2">
    <source>
        <dbReference type="EMBL" id="KAF0887797.1"/>
    </source>
</evidence>
<feature type="region of interest" description="Disordered" evidence="1">
    <location>
        <begin position="1"/>
        <end position="20"/>
    </location>
</feature>
<dbReference type="EMBL" id="SPHZ02000012">
    <property type="protein sequence ID" value="KAF0887797.1"/>
    <property type="molecule type" value="Genomic_DNA"/>
</dbReference>
<organism evidence="2 3">
    <name type="scientific">Oryza meyeriana var. granulata</name>
    <dbReference type="NCBI Taxonomy" id="110450"/>
    <lineage>
        <taxon>Eukaryota</taxon>
        <taxon>Viridiplantae</taxon>
        <taxon>Streptophyta</taxon>
        <taxon>Embryophyta</taxon>
        <taxon>Tracheophyta</taxon>
        <taxon>Spermatophyta</taxon>
        <taxon>Magnoliopsida</taxon>
        <taxon>Liliopsida</taxon>
        <taxon>Poales</taxon>
        <taxon>Poaceae</taxon>
        <taxon>BOP clade</taxon>
        <taxon>Oryzoideae</taxon>
        <taxon>Oryzeae</taxon>
        <taxon>Oryzinae</taxon>
        <taxon>Oryza</taxon>
        <taxon>Oryza meyeriana</taxon>
    </lineage>
</organism>
<feature type="region of interest" description="Disordered" evidence="1">
    <location>
        <begin position="50"/>
        <end position="100"/>
    </location>
</feature>
<keyword evidence="3" id="KW-1185">Reference proteome</keyword>
<comment type="caution">
    <text evidence="2">The sequence shown here is derived from an EMBL/GenBank/DDBJ whole genome shotgun (WGS) entry which is preliminary data.</text>
</comment>
<evidence type="ECO:0000256" key="1">
    <source>
        <dbReference type="SAM" id="MobiDB-lite"/>
    </source>
</evidence>
<name>A0A6G1BJB8_9ORYZ</name>
<accession>A0A6G1BJB8</accession>
<gene>
    <name evidence="2" type="ORF">E2562_004020</name>
</gene>
<proteinExistence type="predicted"/>
<protein>
    <submittedName>
        <fullName evidence="2">Uncharacterized protein</fullName>
    </submittedName>
</protein>
<feature type="compositionally biased region" description="Gly residues" evidence="1">
    <location>
        <begin position="51"/>
        <end position="60"/>
    </location>
</feature>
<sequence length="100" mass="10338">MHEQREKQSGNQGASERATMSRLMHAAAVGVRRRPCIGGIRSAAPWWIHSSGGGPTGGDSAGCRGADAEGEAETAAWPQIGARGAWGGPRRQRSMAGGLS</sequence>
<reference evidence="2 3" key="1">
    <citation type="submission" date="2019-11" db="EMBL/GenBank/DDBJ databases">
        <title>Whole genome sequence of Oryza granulata.</title>
        <authorList>
            <person name="Li W."/>
        </authorList>
    </citation>
    <scope>NUCLEOTIDE SEQUENCE [LARGE SCALE GENOMIC DNA]</scope>
    <source>
        <strain evidence="3">cv. Menghai</strain>
        <tissue evidence="2">Leaf</tissue>
    </source>
</reference>
<dbReference type="Proteomes" id="UP000479710">
    <property type="component" value="Unassembled WGS sequence"/>
</dbReference>
<dbReference type="AlphaFoldDB" id="A0A6G1BJB8"/>